<evidence type="ECO:0000259" key="5">
    <source>
        <dbReference type="SMART" id="SM00499"/>
    </source>
</evidence>
<dbReference type="Gene3D" id="1.10.110.10">
    <property type="entry name" value="Plant lipid-transfer and hydrophobic proteins"/>
    <property type="match status" value="1"/>
</dbReference>
<feature type="domain" description="Bifunctional inhibitor/plant lipid transfer protein/seed storage helical" evidence="5">
    <location>
        <begin position="37"/>
        <end position="97"/>
    </location>
</feature>
<keyword evidence="4" id="KW-0732">Signal</keyword>
<proteinExistence type="inferred from homology"/>
<dbReference type="Pfam" id="PF00234">
    <property type="entry name" value="Tryp_alpha_amyl"/>
    <property type="match status" value="1"/>
</dbReference>
<accession>A0A7J0EA17</accession>
<evidence type="ECO:0000256" key="1">
    <source>
        <dbReference type="ARBA" id="ARBA00004613"/>
    </source>
</evidence>
<evidence type="ECO:0000313" key="6">
    <source>
        <dbReference type="EMBL" id="GFY83240.1"/>
    </source>
</evidence>
<dbReference type="PANTHER" id="PTHR35501">
    <property type="entry name" value="PROTEIN YY1"/>
    <property type="match status" value="1"/>
</dbReference>
<dbReference type="InterPro" id="IPR036312">
    <property type="entry name" value="Bifun_inhib/LTP/seed_sf"/>
</dbReference>
<dbReference type="AlphaFoldDB" id="A0A7J0EA17"/>
<comment type="similarity">
    <text evidence="3">Belongs to the A9/FIL1 family.</text>
</comment>
<name>A0A7J0EA17_9ERIC</name>
<reference evidence="6 7" key="1">
    <citation type="submission" date="2019-07" db="EMBL/GenBank/DDBJ databases">
        <title>De Novo Assembly of kiwifruit Actinidia rufa.</title>
        <authorList>
            <person name="Sugita-Konishi S."/>
            <person name="Sato K."/>
            <person name="Mori E."/>
            <person name="Abe Y."/>
            <person name="Kisaki G."/>
            <person name="Hamano K."/>
            <person name="Suezawa K."/>
            <person name="Otani M."/>
            <person name="Fukuda T."/>
            <person name="Manabe T."/>
            <person name="Gomi K."/>
            <person name="Tabuchi M."/>
            <person name="Akimitsu K."/>
            <person name="Kataoka I."/>
        </authorList>
    </citation>
    <scope>NUCLEOTIDE SEQUENCE [LARGE SCALE GENOMIC DNA]</scope>
    <source>
        <strain evidence="7">cv. Fuchu</strain>
    </source>
</reference>
<keyword evidence="7" id="KW-1185">Reference proteome</keyword>
<comment type="caution">
    <text evidence="6">The sequence shown here is derived from an EMBL/GenBank/DDBJ whole genome shotgun (WGS) entry which is preliminary data.</text>
</comment>
<dbReference type="EMBL" id="BJWL01000003">
    <property type="protein sequence ID" value="GFY83240.1"/>
    <property type="molecule type" value="Genomic_DNA"/>
</dbReference>
<keyword evidence="2" id="KW-0964">Secreted</keyword>
<dbReference type="InterPro" id="IPR016140">
    <property type="entry name" value="Bifunc_inhib/LTP/seed_store"/>
</dbReference>
<dbReference type="OrthoDB" id="1873458at2759"/>
<gene>
    <name evidence="6" type="ORF">Acr_03g0000140</name>
</gene>
<dbReference type="SUPFAM" id="SSF47699">
    <property type="entry name" value="Bifunctional inhibitor/lipid-transfer protein/seed storage 2S albumin"/>
    <property type="match status" value="1"/>
</dbReference>
<feature type="signal peptide" evidence="4">
    <location>
        <begin position="1"/>
        <end position="30"/>
    </location>
</feature>
<dbReference type="GO" id="GO:0005576">
    <property type="term" value="C:extracellular region"/>
    <property type="evidence" value="ECO:0007669"/>
    <property type="project" value="UniProtKB-SubCell"/>
</dbReference>
<sequence>MAATKSLVSLCTRATLAFVLIALVVQTQVAQPWAQTCSDELGNLNVCAPFVVPDAGSTGPGSDCCSALQAVDHDCFCSTLRIAAQIPAKCNLPPLSCGG</sequence>
<protein>
    <recommendedName>
        <fullName evidence="5">Bifunctional inhibitor/plant lipid transfer protein/seed storage helical domain-containing protein</fullName>
    </recommendedName>
</protein>
<evidence type="ECO:0000313" key="7">
    <source>
        <dbReference type="Proteomes" id="UP000585474"/>
    </source>
</evidence>
<evidence type="ECO:0000256" key="3">
    <source>
        <dbReference type="ARBA" id="ARBA00038300"/>
    </source>
</evidence>
<dbReference type="SMART" id="SM00499">
    <property type="entry name" value="AAI"/>
    <property type="match status" value="1"/>
</dbReference>
<evidence type="ECO:0000256" key="2">
    <source>
        <dbReference type="ARBA" id="ARBA00022525"/>
    </source>
</evidence>
<organism evidence="6 7">
    <name type="scientific">Actinidia rufa</name>
    <dbReference type="NCBI Taxonomy" id="165716"/>
    <lineage>
        <taxon>Eukaryota</taxon>
        <taxon>Viridiplantae</taxon>
        <taxon>Streptophyta</taxon>
        <taxon>Embryophyta</taxon>
        <taxon>Tracheophyta</taxon>
        <taxon>Spermatophyta</taxon>
        <taxon>Magnoliopsida</taxon>
        <taxon>eudicotyledons</taxon>
        <taxon>Gunneridae</taxon>
        <taxon>Pentapetalae</taxon>
        <taxon>asterids</taxon>
        <taxon>Ericales</taxon>
        <taxon>Actinidiaceae</taxon>
        <taxon>Actinidia</taxon>
    </lineage>
</organism>
<evidence type="ECO:0000256" key="4">
    <source>
        <dbReference type="SAM" id="SignalP"/>
    </source>
</evidence>
<feature type="chain" id="PRO_5029547025" description="Bifunctional inhibitor/plant lipid transfer protein/seed storage helical domain-containing protein" evidence="4">
    <location>
        <begin position="31"/>
        <end position="99"/>
    </location>
</feature>
<comment type="subcellular location">
    <subcellularLocation>
        <location evidence="1">Secreted</location>
    </subcellularLocation>
</comment>
<dbReference type="PANTHER" id="PTHR35501:SF3">
    <property type="entry name" value="PROTEIN YY1"/>
    <property type="match status" value="1"/>
</dbReference>
<dbReference type="Proteomes" id="UP000585474">
    <property type="component" value="Unassembled WGS sequence"/>
</dbReference>